<proteinExistence type="predicted"/>
<evidence type="ECO:0000313" key="2">
    <source>
        <dbReference type="Proteomes" id="UP000821865"/>
    </source>
</evidence>
<name>A0ACB8DM45_DERSI</name>
<keyword evidence="2" id="KW-1185">Reference proteome</keyword>
<organism evidence="1 2">
    <name type="scientific">Dermacentor silvarum</name>
    <name type="common">Tick</name>
    <dbReference type="NCBI Taxonomy" id="543639"/>
    <lineage>
        <taxon>Eukaryota</taxon>
        <taxon>Metazoa</taxon>
        <taxon>Ecdysozoa</taxon>
        <taxon>Arthropoda</taxon>
        <taxon>Chelicerata</taxon>
        <taxon>Arachnida</taxon>
        <taxon>Acari</taxon>
        <taxon>Parasitiformes</taxon>
        <taxon>Ixodida</taxon>
        <taxon>Ixodoidea</taxon>
        <taxon>Ixodidae</taxon>
        <taxon>Rhipicephalinae</taxon>
        <taxon>Dermacentor</taxon>
    </lineage>
</organism>
<evidence type="ECO:0000313" key="1">
    <source>
        <dbReference type="EMBL" id="KAH7973602.1"/>
    </source>
</evidence>
<protein>
    <submittedName>
        <fullName evidence="1">Uncharacterized protein</fullName>
    </submittedName>
</protein>
<dbReference type="Proteomes" id="UP000821865">
    <property type="component" value="Chromosome 10"/>
</dbReference>
<gene>
    <name evidence="1" type="ORF">HPB49_003030</name>
</gene>
<reference evidence="1" key="1">
    <citation type="submission" date="2020-05" db="EMBL/GenBank/DDBJ databases">
        <title>Large-scale comparative analyses of tick genomes elucidate their genetic diversity and vector capacities.</title>
        <authorList>
            <person name="Jia N."/>
            <person name="Wang J."/>
            <person name="Shi W."/>
            <person name="Du L."/>
            <person name="Sun Y."/>
            <person name="Zhan W."/>
            <person name="Jiang J."/>
            <person name="Wang Q."/>
            <person name="Zhang B."/>
            <person name="Ji P."/>
            <person name="Sakyi L.B."/>
            <person name="Cui X."/>
            <person name="Yuan T."/>
            <person name="Jiang B."/>
            <person name="Yang W."/>
            <person name="Lam T.T.-Y."/>
            <person name="Chang Q."/>
            <person name="Ding S."/>
            <person name="Wang X."/>
            <person name="Zhu J."/>
            <person name="Ruan X."/>
            <person name="Zhao L."/>
            <person name="Wei J."/>
            <person name="Que T."/>
            <person name="Du C."/>
            <person name="Cheng J."/>
            <person name="Dai P."/>
            <person name="Han X."/>
            <person name="Huang E."/>
            <person name="Gao Y."/>
            <person name="Liu J."/>
            <person name="Shao H."/>
            <person name="Ye R."/>
            <person name="Li L."/>
            <person name="Wei W."/>
            <person name="Wang X."/>
            <person name="Wang C."/>
            <person name="Yang T."/>
            <person name="Huo Q."/>
            <person name="Li W."/>
            <person name="Guo W."/>
            <person name="Chen H."/>
            <person name="Zhou L."/>
            <person name="Ni X."/>
            <person name="Tian J."/>
            <person name="Zhou Y."/>
            <person name="Sheng Y."/>
            <person name="Liu T."/>
            <person name="Pan Y."/>
            <person name="Xia L."/>
            <person name="Li J."/>
            <person name="Zhao F."/>
            <person name="Cao W."/>
        </authorList>
    </citation>
    <scope>NUCLEOTIDE SEQUENCE</scope>
    <source>
        <strain evidence="1">Dsil-2018</strain>
    </source>
</reference>
<comment type="caution">
    <text evidence="1">The sequence shown here is derived from an EMBL/GenBank/DDBJ whole genome shotgun (WGS) entry which is preliminary data.</text>
</comment>
<sequence>MADTRRRCALEVCGLVSSVHGLVLHPFPAEEAPERQAWIDFVRGCPNGQRSGWTPPSSEQSFVCSLHFDSKWFQCKPEDGSEVHATGELALKPRAVPTRYSDSGETSRPSGNIGTRDGVSVPTPAETLQFHQRRQLVTTLIKEEVGTRLEELAKSSVCMKRELHIAAIFLATSDDSSLKSELFHPPCACTTSLLLELVLVIGTHYCSVEVKLWSNWWVSTQEKWRNVLGRFKT</sequence>
<accession>A0ACB8DM45</accession>
<dbReference type="EMBL" id="CM023479">
    <property type="protein sequence ID" value="KAH7973602.1"/>
    <property type="molecule type" value="Genomic_DNA"/>
</dbReference>